<dbReference type="GO" id="GO:0005737">
    <property type="term" value="C:cytoplasm"/>
    <property type="evidence" value="ECO:0007669"/>
    <property type="project" value="UniProtKB-SubCell"/>
</dbReference>
<protein>
    <recommendedName>
        <fullName evidence="5">Tyrosine recombinase XerD-like</fullName>
    </recommendedName>
</protein>
<evidence type="ECO:0000259" key="6">
    <source>
        <dbReference type="PROSITE" id="PS51898"/>
    </source>
</evidence>
<dbReference type="RefSeq" id="WP_075099620.1">
    <property type="nucleotide sequence ID" value="NZ_MSJL01000036.1"/>
</dbReference>
<dbReference type="Gene3D" id="1.10.150.130">
    <property type="match status" value="1"/>
</dbReference>
<evidence type="ECO:0000256" key="4">
    <source>
        <dbReference type="ARBA" id="ARBA00023172"/>
    </source>
</evidence>
<name>A0A1Q8EC34_STRAI</name>
<dbReference type="PROSITE" id="PS51898">
    <property type="entry name" value="TYR_RECOMBINASE"/>
    <property type="match status" value="1"/>
</dbReference>
<dbReference type="Gene3D" id="1.10.443.10">
    <property type="entry name" value="Intergrase catalytic core"/>
    <property type="match status" value="1"/>
</dbReference>
<dbReference type="EMBL" id="UHEN01000001">
    <property type="protein sequence ID" value="SUN07284.1"/>
    <property type="molecule type" value="Genomic_DNA"/>
</dbReference>
<reference evidence="8" key="1">
    <citation type="submission" date="2016-12" db="EMBL/GenBank/DDBJ databases">
        <authorList>
            <person name="Song W.-J."/>
            <person name="Kurnit D.M."/>
        </authorList>
    </citation>
    <scope>NUCLEOTIDE SEQUENCE [LARGE SCALE GENOMIC DNA]</scope>
    <source>
        <strain evidence="8">ATCC 51725</strain>
    </source>
</reference>
<dbReference type="Pfam" id="PF00589">
    <property type="entry name" value="Phage_integrase"/>
    <property type="match status" value="1"/>
</dbReference>
<dbReference type="InterPro" id="IPR020876">
    <property type="entry name" value="Tyrosine_recombinase_XerD-like"/>
</dbReference>
<dbReference type="InterPro" id="IPR013762">
    <property type="entry name" value="Integrase-like_cat_sf"/>
</dbReference>
<dbReference type="Proteomes" id="UP000255213">
    <property type="component" value="Unassembled WGS sequence"/>
</dbReference>
<dbReference type="EMBL" id="MSJL01000036">
    <property type="protein sequence ID" value="OLF49359.1"/>
    <property type="molecule type" value="Genomic_DNA"/>
</dbReference>
<organism evidence="8 10">
    <name type="scientific">Streptococcus acidominimus</name>
    <dbReference type="NCBI Taxonomy" id="1326"/>
    <lineage>
        <taxon>Bacteria</taxon>
        <taxon>Bacillati</taxon>
        <taxon>Bacillota</taxon>
        <taxon>Bacilli</taxon>
        <taxon>Lactobacillales</taxon>
        <taxon>Streptococcaceae</taxon>
        <taxon>Streptococcus</taxon>
    </lineage>
</organism>
<keyword evidence="1 5" id="KW-0963">Cytoplasm</keyword>
<evidence type="ECO:0000313" key="8">
    <source>
        <dbReference type="EMBL" id="OLF49359.1"/>
    </source>
</evidence>
<evidence type="ECO:0000256" key="2">
    <source>
        <dbReference type="ARBA" id="ARBA00022908"/>
    </source>
</evidence>
<evidence type="ECO:0000259" key="7">
    <source>
        <dbReference type="PROSITE" id="PS51900"/>
    </source>
</evidence>
<dbReference type="HAMAP" id="MF_01817">
    <property type="entry name" value="Recomb_XerD_like"/>
    <property type="match status" value="1"/>
</dbReference>
<dbReference type="NCBIfam" id="NF002685">
    <property type="entry name" value="PRK02436.1"/>
    <property type="match status" value="1"/>
</dbReference>
<dbReference type="GO" id="GO:0003677">
    <property type="term" value="F:DNA binding"/>
    <property type="evidence" value="ECO:0007669"/>
    <property type="project" value="UniProtKB-UniRule"/>
</dbReference>
<proteinExistence type="inferred from homology"/>
<accession>A0A1Q8EC34</accession>
<keyword evidence="4 5" id="KW-0233">DNA recombination</keyword>
<sequence>MKEMTCHIQAFLASKNLSENSKNAYLYDLKQLMEHCEGRLSPSTLALYQSFVQGLKSGVQKRKLSAVNQFLYYLYEQGQIDRYYKVTVPKQVVPKPVVTNLEDRDFLWTESQYEDGQLIALLIAYLGLLPSELLVMKLADVDLDFQVLTVTRSGQKRILPIPDQLLSVLALQGRKGVYLFDKKGSPYSRQWFFNRLSEFLEEQGKSEWTAQKLRKSFILSQFQAGKDMGEVAKCLGLKTTLSLEQYKNGY</sequence>
<comment type="subcellular location">
    <subcellularLocation>
        <location evidence="5">Cytoplasm</location>
    </subcellularLocation>
</comment>
<reference evidence="10" key="2">
    <citation type="submission" date="2016-12" db="EMBL/GenBank/DDBJ databases">
        <authorList>
            <person name="Gulvik C.A."/>
        </authorList>
    </citation>
    <scope>NUCLEOTIDE SEQUENCE [LARGE SCALE GENOMIC DNA]</scope>
    <source>
        <strain evidence="10">ATCC 51725</strain>
    </source>
</reference>
<evidence type="ECO:0000313" key="11">
    <source>
        <dbReference type="Proteomes" id="UP000255213"/>
    </source>
</evidence>
<dbReference type="InterPro" id="IPR044068">
    <property type="entry name" value="CB"/>
</dbReference>
<dbReference type="InterPro" id="IPR011010">
    <property type="entry name" value="DNA_brk_join_enz"/>
</dbReference>
<evidence type="ECO:0000256" key="5">
    <source>
        <dbReference type="HAMAP-Rule" id="MF_01817"/>
    </source>
</evidence>
<dbReference type="Proteomes" id="UP000186437">
    <property type="component" value="Unassembled WGS sequence"/>
</dbReference>
<comment type="function">
    <text evidence="5">Putative tyrosine recombinase. Not involved in the cutting and rejoining of the recombining DNA molecules on dif(SL) site.</text>
</comment>
<comment type="similarity">
    <text evidence="5">Belongs to the 'phage' integrase family. XerD-like subfamily.</text>
</comment>
<dbReference type="InterPro" id="IPR010998">
    <property type="entry name" value="Integrase_recombinase_N"/>
</dbReference>
<reference evidence="9 11" key="3">
    <citation type="submission" date="2018-06" db="EMBL/GenBank/DDBJ databases">
        <authorList>
            <consortium name="Pathogen Informatics"/>
            <person name="Doyle S."/>
        </authorList>
    </citation>
    <scope>NUCLEOTIDE SEQUENCE [LARGE SCALE GENOMIC DNA]</scope>
    <source>
        <strain evidence="9 11">NCTC12957</strain>
    </source>
</reference>
<feature type="domain" description="Core-binding (CB)" evidence="7">
    <location>
        <begin position="2"/>
        <end position="75"/>
    </location>
</feature>
<evidence type="ECO:0000313" key="9">
    <source>
        <dbReference type="EMBL" id="SUN07284.1"/>
    </source>
</evidence>
<dbReference type="AlphaFoldDB" id="A0A1Q8EC34"/>
<feature type="domain" description="Tyr recombinase" evidence="6">
    <location>
        <begin position="94"/>
        <end position="250"/>
    </location>
</feature>
<evidence type="ECO:0000256" key="1">
    <source>
        <dbReference type="ARBA" id="ARBA00022490"/>
    </source>
</evidence>
<evidence type="ECO:0000313" key="10">
    <source>
        <dbReference type="Proteomes" id="UP000186437"/>
    </source>
</evidence>
<dbReference type="GO" id="GO:0006313">
    <property type="term" value="P:DNA transposition"/>
    <property type="evidence" value="ECO:0007669"/>
    <property type="project" value="UniProtKB-UniRule"/>
</dbReference>
<keyword evidence="10" id="KW-1185">Reference proteome</keyword>
<dbReference type="SUPFAM" id="SSF56349">
    <property type="entry name" value="DNA breaking-rejoining enzymes"/>
    <property type="match status" value="1"/>
</dbReference>
<evidence type="ECO:0000256" key="3">
    <source>
        <dbReference type="ARBA" id="ARBA00023125"/>
    </source>
</evidence>
<dbReference type="InterPro" id="IPR002104">
    <property type="entry name" value="Integrase_catalytic"/>
</dbReference>
<dbReference type="GO" id="GO:0009037">
    <property type="term" value="F:tyrosine-based site-specific recombinase activity"/>
    <property type="evidence" value="ECO:0007669"/>
    <property type="project" value="UniProtKB-UniRule"/>
</dbReference>
<keyword evidence="2 5" id="KW-0229">DNA integration</keyword>
<gene>
    <name evidence="9" type="primary">xerD_2</name>
    <name evidence="8" type="ORF">BU200_07760</name>
    <name evidence="9" type="ORF">NCTC12957_01097</name>
</gene>
<feature type="active site" description="O-(3'-phospho-DNA)-tyrosine intermediate" evidence="5">
    <location>
        <position position="246"/>
    </location>
</feature>
<keyword evidence="3 5" id="KW-0238">DNA-binding</keyword>
<dbReference type="PROSITE" id="PS51900">
    <property type="entry name" value="CB"/>
    <property type="match status" value="1"/>
</dbReference>